<dbReference type="SUPFAM" id="SSF46938">
    <property type="entry name" value="CRAL/TRIO N-terminal domain"/>
    <property type="match status" value="1"/>
</dbReference>
<evidence type="ECO:0000256" key="3">
    <source>
        <dbReference type="ARBA" id="ARBA00038020"/>
    </source>
</evidence>
<dbReference type="SMART" id="SM01100">
    <property type="entry name" value="CRAL_TRIO_N"/>
    <property type="match status" value="1"/>
</dbReference>
<feature type="compositionally biased region" description="Low complexity" evidence="4">
    <location>
        <begin position="82"/>
        <end position="103"/>
    </location>
</feature>
<dbReference type="InterPro" id="IPR051026">
    <property type="entry name" value="PI/PC_transfer"/>
</dbReference>
<dbReference type="Proteomes" id="UP000006727">
    <property type="component" value="Chromosome 15"/>
</dbReference>
<dbReference type="PRINTS" id="PR00180">
    <property type="entry name" value="CRETINALDHBP"/>
</dbReference>
<protein>
    <recommendedName>
        <fullName evidence="5">CRAL-TRIO domain-containing protein</fullName>
    </recommendedName>
</protein>
<dbReference type="Pfam" id="PF00650">
    <property type="entry name" value="CRAL_TRIO"/>
    <property type="match status" value="1"/>
</dbReference>
<dbReference type="PROSITE" id="PS50191">
    <property type="entry name" value="CRAL_TRIO"/>
    <property type="match status" value="1"/>
</dbReference>
<dbReference type="SUPFAM" id="SSF52087">
    <property type="entry name" value="CRAL/TRIO domain"/>
    <property type="match status" value="1"/>
</dbReference>
<feature type="region of interest" description="Disordered" evidence="4">
    <location>
        <begin position="78"/>
        <end position="153"/>
    </location>
</feature>
<dbReference type="GO" id="GO:0008526">
    <property type="term" value="F:phosphatidylinositol transfer activity"/>
    <property type="evidence" value="ECO:0000318"/>
    <property type="project" value="GO_Central"/>
</dbReference>
<dbReference type="SMART" id="SM00516">
    <property type="entry name" value="SEC14"/>
    <property type="match status" value="1"/>
</dbReference>
<dbReference type="Gramene" id="Pp3c15_10500V3.1">
    <property type="protein sequence ID" value="Pp3c15_10500V3.1"/>
    <property type="gene ID" value="Pp3c15_10500"/>
</dbReference>
<dbReference type="AlphaFoldDB" id="A0A2K1JCN5"/>
<dbReference type="GO" id="GO:0005886">
    <property type="term" value="C:plasma membrane"/>
    <property type="evidence" value="ECO:0007669"/>
    <property type="project" value="UniProtKB-SubCell"/>
</dbReference>
<reference evidence="6 8" key="1">
    <citation type="journal article" date="2008" name="Science">
        <title>The Physcomitrella genome reveals evolutionary insights into the conquest of land by plants.</title>
        <authorList>
            <person name="Rensing S."/>
            <person name="Lang D."/>
            <person name="Zimmer A."/>
            <person name="Terry A."/>
            <person name="Salamov A."/>
            <person name="Shapiro H."/>
            <person name="Nishiyama T."/>
            <person name="Perroud P.-F."/>
            <person name="Lindquist E."/>
            <person name="Kamisugi Y."/>
            <person name="Tanahashi T."/>
            <person name="Sakakibara K."/>
            <person name="Fujita T."/>
            <person name="Oishi K."/>
            <person name="Shin-I T."/>
            <person name="Kuroki Y."/>
            <person name="Toyoda A."/>
            <person name="Suzuki Y."/>
            <person name="Hashimoto A."/>
            <person name="Yamaguchi K."/>
            <person name="Sugano A."/>
            <person name="Kohara Y."/>
            <person name="Fujiyama A."/>
            <person name="Anterola A."/>
            <person name="Aoki S."/>
            <person name="Ashton N."/>
            <person name="Barbazuk W.B."/>
            <person name="Barker E."/>
            <person name="Bennetzen J."/>
            <person name="Bezanilla M."/>
            <person name="Blankenship R."/>
            <person name="Cho S.H."/>
            <person name="Dutcher S."/>
            <person name="Estelle M."/>
            <person name="Fawcett J.A."/>
            <person name="Gundlach H."/>
            <person name="Hanada K."/>
            <person name="Heyl A."/>
            <person name="Hicks K.A."/>
            <person name="Hugh J."/>
            <person name="Lohr M."/>
            <person name="Mayer K."/>
            <person name="Melkozernov A."/>
            <person name="Murata T."/>
            <person name="Nelson D."/>
            <person name="Pils B."/>
            <person name="Prigge M."/>
            <person name="Reiss B."/>
            <person name="Renner T."/>
            <person name="Rombauts S."/>
            <person name="Rushton P."/>
            <person name="Sanderfoot A."/>
            <person name="Schween G."/>
            <person name="Shiu S.-H."/>
            <person name="Stueber K."/>
            <person name="Theodoulou F.L."/>
            <person name="Tu H."/>
            <person name="Van de Peer Y."/>
            <person name="Verrier P.J."/>
            <person name="Waters E."/>
            <person name="Wood A."/>
            <person name="Yang L."/>
            <person name="Cove D."/>
            <person name="Cuming A."/>
            <person name="Hasebe M."/>
            <person name="Lucas S."/>
            <person name="Mishler D.B."/>
            <person name="Reski R."/>
            <person name="Grigoriev I."/>
            <person name="Quatrano R.S."/>
            <person name="Boore J.L."/>
        </authorList>
    </citation>
    <scope>NUCLEOTIDE SEQUENCE [LARGE SCALE GENOMIC DNA]</scope>
    <source>
        <strain evidence="7 8">cv. Gransden 2004</strain>
    </source>
</reference>
<dbReference type="InterPro" id="IPR001251">
    <property type="entry name" value="CRAL-TRIO_dom"/>
</dbReference>
<dbReference type="InterPro" id="IPR036273">
    <property type="entry name" value="CRAL/TRIO_N_dom_sf"/>
</dbReference>
<dbReference type="InterPro" id="IPR036865">
    <property type="entry name" value="CRAL-TRIO_dom_sf"/>
</dbReference>
<dbReference type="EMBL" id="ABEU02000015">
    <property type="protein sequence ID" value="PNR39296.1"/>
    <property type="molecule type" value="Genomic_DNA"/>
</dbReference>
<accession>A0A2K1JCN5</accession>
<dbReference type="PANTHER" id="PTHR45657">
    <property type="entry name" value="CRAL-TRIO DOMAIN-CONTAINING PROTEIN YKL091C-RELATED"/>
    <property type="match status" value="1"/>
</dbReference>
<dbReference type="PaxDb" id="3218-PP1S99_179V6.1"/>
<evidence type="ECO:0000256" key="2">
    <source>
        <dbReference type="ARBA" id="ARBA00004395"/>
    </source>
</evidence>
<sequence length="554" mass="63182">MVVNRGYKAQPKHVLKELKQLRDTWSCNRVSDPPHQVGERGQGTVCTTTRRTYTSLVSEIRGLTSRFKRHLDLGTGNRLQKIESNSQDSSSSSVYRRGPSHSPQRPRKPRPAPRDAFVSIPRSRSPFKGSGIHPHRQRRGDDSPTHTVSPFRARTRGRELCRDTCSRWPRAASRPITLVGWNSPPGLHCIARKEFESDECGSCARGSVLLPPRSWKKPFGLQFWAFPLALPSILRCCVSSWEKCLMSVMLHDLCHCKLKQMSGDISNEEENRMNEASGGLTQSQHDTLTKFREILSEQGLLRKRDDDHTLLRFLRARGFDIPKAKAMFEVMLEWRAEIGADTIRETFEFPERKAVRDLYPHFHHKTDKLGRPVYIERLGQLNVDELLKLTTMDRMLLYHVKEWEVLLNSKFPACSEKAGTCVSQSLAILDLKGVNMKHMSKQVRHFIQKITKVDQDYYPECLGKMFIVNAPTAFKAMWAVIKPWLDKRTQKKIELHGGHFSSRLLELVDCENLPEFLGGSCNCLGGCENSDAGPWNEAPNCSDALYDEPCNADE</sequence>
<dbReference type="InterPro" id="IPR011074">
    <property type="entry name" value="CRAL/TRIO_N_dom"/>
</dbReference>
<proteinExistence type="inferred from homology"/>
<reference evidence="7" key="3">
    <citation type="submission" date="2020-12" db="UniProtKB">
        <authorList>
            <consortium name="EnsemblPlants"/>
        </authorList>
    </citation>
    <scope>IDENTIFICATION</scope>
</reference>
<evidence type="ECO:0000259" key="5">
    <source>
        <dbReference type="PROSITE" id="PS50191"/>
    </source>
</evidence>
<evidence type="ECO:0000313" key="8">
    <source>
        <dbReference type="Proteomes" id="UP000006727"/>
    </source>
</evidence>
<dbReference type="GO" id="GO:0006892">
    <property type="term" value="P:post-Golgi vesicle-mediated transport"/>
    <property type="evidence" value="ECO:0000318"/>
    <property type="project" value="GO_Central"/>
</dbReference>
<comment type="subcellular location">
    <subcellularLocation>
        <location evidence="1">Cell membrane</location>
        <topology evidence="1">Peripheral membrane protein</topology>
    </subcellularLocation>
    <subcellularLocation>
        <location evidence="2">Golgi apparatus membrane</location>
        <topology evidence="2">Peripheral membrane protein</topology>
    </subcellularLocation>
</comment>
<dbReference type="InParanoid" id="A0A2K1JCN5"/>
<evidence type="ECO:0000256" key="1">
    <source>
        <dbReference type="ARBA" id="ARBA00004202"/>
    </source>
</evidence>
<dbReference type="GO" id="GO:0000139">
    <property type="term" value="C:Golgi membrane"/>
    <property type="evidence" value="ECO:0007669"/>
    <property type="project" value="UniProtKB-SubCell"/>
</dbReference>
<comment type="similarity">
    <text evidence="3">Belongs to the SFH family.</text>
</comment>
<feature type="domain" description="CRAL-TRIO" evidence="5">
    <location>
        <begin position="351"/>
        <end position="525"/>
    </location>
</feature>
<evidence type="ECO:0000313" key="6">
    <source>
        <dbReference type="EMBL" id="PNR39296.1"/>
    </source>
</evidence>
<dbReference type="Gene3D" id="3.40.525.10">
    <property type="entry name" value="CRAL-TRIO lipid binding domain"/>
    <property type="match status" value="1"/>
</dbReference>
<reference evidence="6 8" key="2">
    <citation type="journal article" date="2018" name="Plant J.">
        <title>The Physcomitrella patens chromosome-scale assembly reveals moss genome structure and evolution.</title>
        <authorList>
            <person name="Lang D."/>
            <person name="Ullrich K.K."/>
            <person name="Murat F."/>
            <person name="Fuchs J."/>
            <person name="Jenkins J."/>
            <person name="Haas F.B."/>
            <person name="Piednoel M."/>
            <person name="Gundlach H."/>
            <person name="Van Bel M."/>
            <person name="Meyberg R."/>
            <person name="Vives C."/>
            <person name="Morata J."/>
            <person name="Symeonidi A."/>
            <person name="Hiss M."/>
            <person name="Muchero W."/>
            <person name="Kamisugi Y."/>
            <person name="Saleh O."/>
            <person name="Blanc G."/>
            <person name="Decker E.L."/>
            <person name="van Gessel N."/>
            <person name="Grimwood J."/>
            <person name="Hayes R.D."/>
            <person name="Graham S.W."/>
            <person name="Gunter L.E."/>
            <person name="McDaniel S.F."/>
            <person name="Hoernstein S.N.W."/>
            <person name="Larsson A."/>
            <person name="Li F.W."/>
            <person name="Perroud P.F."/>
            <person name="Phillips J."/>
            <person name="Ranjan P."/>
            <person name="Rokshar D.S."/>
            <person name="Rothfels C.J."/>
            <person name="Schneider L."/>
            <person name="Shu S."/>
            <person name="Stevenson D.W."/>
            <person name="Thummler F."/>
            <person name="Tillich M."/>
            <person name="Villarreal Aguilar J.C."/>
            <person name="Widiez T."/>
            <person name="Wong G.K."/>
            <person name="Wymore A."/>
            <person name="Zhang Y."/>
            <person name="Zimmer A.D."/>
            <person name="Quatrano R.S."/>
            <person name="Mayer K.F.X."/>
            <person name="Goodstein D."/>
            <person name="Casacuberta J.M."/>
            <person name="Vandepoele K."/>
            <person name="Reski R."/>
            <person name="Cuming A.C."/>
            <person name="Tuskan G.A."/>
            <person name="Maumus F."/>
            <person name="Salse J."/>
            <person name="Schmutz J."/>
            <person name="Rensing S.A."/>
        </authorList>
    </citation>
    <scope>NUCLEOTIDE SEQUENCE [LARGE SCALE GENOMIC DNA]</scope>
    <source>
        <strain evidence="7 8">cv. Gransden 2004</strain>
    </source>
</reference>
<dbReference type="Gene3D" id="1.10.8.20">
    <property type="entry name" value="N-terminal domain of phosphatidylinositol transfer protein sec14p"/>
    <property type="match status" value="1"/>
</dbReference>
<organism evidence="6">
    <name type="scientific">Physcomitrium patens</name>
    <name type="common">Spreading-leaved earth moss</name>
    <name type="synonym">Physcomitrella patens</name>
    <dbReference type="NCBI Taxonomy" id="3218"/>
    <lineage>
        <taxon>Eukaryota</taxon>
        <taxon>Viridiplantae</taxon>
        <taxon>Streptophyta</taxon>
        <taxon>Embryophyta</taxon>
        <taxon>Bryophyta</taxon>
        <taxon>Bryophytina</taxon>
        <taxon>Bryopsida</taxon>
        <taxon>Funariidae</taxon>
        <taxon>Funariales</taxon>
        <taxon>Funariaceae</taxon>
        <taxon>Physcomitrium</taxon>
    </lineage>
</organism>
<name>A0A2K1JCN5_PHYPA</name>
<gene>
    <name evidence="6" type="ORF">PHYPA_019574</name>
</gene>
<dbReference type="EnsemblPlants" id="Pp3c15_10500V3.1">
    <property type="protein sequence ID" value="Pp3c15_10500V3.1"/>
    <property type="gene ID" value="Pp3c15_10500"/>
</dbReference>
<dbReference type="PANTHER" id="PTHR45657:SF63">
    <property type="entry name" value="CRAL-TRIO DOMAIN-CONTAINING PROTEIN"/>
    <property type="match status" value="1"/>
</dbReference>
<dbReference type="CDD" id="cd00170">
    <property type="entry name" value="SEC14"/>
    <property type="match status" value="1"/>
</dbReference>
<evidence type="ECO:0000313" key="7">
    <source>
        <dbReference type="EnsemblPlants" id="Pp3c15_10500V3.1"/>
    </source>
</evidence>
<keyword evidence="8" id="KW-1185">Reference proteome</keyword>
<dbReference type="Pfam" id="PF03765">
    <property type="entry name" value="CRAL_TRIO_N"/>
    <property type="match status" value="1"/>
</dbReference>
<evidence type="ECO:0000256" key="4">
    <source>
        <dbReference type="SAM" id="MobiDB-lite"/>
    </source>
</evidence>